<evidence type="ECO:0000313" key="1">
    <source>
        <dbReference type="EMBL" id="KAH7946128.1"/>
    </source>
</evidence>
<keyword evidence="2" id="KW-1185">Reference proteome</keyword>
<dbReference type="EMBL" id="CM023475">
    <property type="protein sequence ID" value="KAH7946128.1"/>
    <property type="molecule type" value="Genomic_DNA"/>
</dbReference>
<dbReference type="Proteomes" id="UP000821865">
    <property type="component" value="Chromosome 6"/>
</dbReference>
<reference evidence="1" key="1">
    <citation type="submission" date="2020-05" db="EMBL/GenBank/DDBJ databases">
        <title>Large-scale comparative analyses of tick genomes elucidate their genetic diversity and vector capacities.</title>
        <authorList>
            <person name="Jia N."/>
            <person name="Wang J."/>
            <person name="Shi W."/>
            <person name="Du L."/>
            <person name="Sun Y."/>
            <person name="Zhan W."/>
            <person name="Jiang J."/>
            <person name="Wang Q."/>
            <person name="Zhang B."/>
            <person name="Ji P."/>
            <person name="Sakyi L.B."/>
            <person name="Cui X."/>
            <person name="Yuan T."/>
            <person name="Jiang B."/>
            <person name="Yang W."/>
            <person name="Lam T.T.-Y."/>
            <person name="Chang Q."/>
            <person name="Ding S."/>
            <person name="Wang X."/>
            <person name="Zhu J."/>
            <person name="Ruan X."/>
            <person name="Zhao L."/>
            <person name="Wei J."/>
            <person name="Que T."/>
            <person name="Du C."/>
            <person name="Cheng J."/>
            <person name="Dai P."/>
            <person name="Han X."/>
            <person name="Huang E."/>
            <person name="Gao Y."/>
            <person name="Liu J."/>
            <person name="Shao H."/>
            <person name="Ye R."/>
            <person name="Li L."/>
            <person name="Wei W."/>
            <person name="Wang X."/>
            <person name="Wang C."/>
            <person name="Yang T."/>
            <person name="Huo Q."/>
            <person name="Li W."/>
            <person name="Guo W."/>
            <person name="Chen H."/>
            <person name="Zhou L."/>
            <person name="Ni X."/>
            <person name="Tian J."/>
            <person name="Zhou Y."/>
            <person name="Sheng Y."/>
            <person name="Liu T."/>
            <person name="Pan Y."/>
            <person name="Xia L."/>
            <person name="Li J."/>
            <person name="Zhao F."/>
            <person name="Cao W."/>
        </authorList>
    </citation>
    <scope>NUCLEOTIDE SEQUENCE</scope>
    <source>
        <strain evidence="1">Dsil-2018</strain>
    </source>
</reference>
<sequence>MMPLVSTAVVIGIAMAVADPVVVTENGKVQGTTVTIFNGTSVVDAYLGIPYATPPVGELRFKEPSPPVPWEPYTLQATKKSSACIQFSPANPLPPWVETENEQSEDCLYLNVWTPREKENATENLRNVMVWIHGGGFNFGSASMDVYDGAVLAAAGDVVVVSMNYRLGIFGFLALPNDRTPAVGNQGLLDQVLALRWVQENIVNFGGDPKRVTLFGESAGGWSIAYHAISPMARSLFHRGIVQSAGVLVQQLADSFSTAETKAMQVADSVGCLPETDDASIVGCLQNKSAHHLAIMEAIVCTQHMVCFTAVYGDQYLPNDPVTAADVSVPKEFLLGNVENEGSVFASLWYWMQFPFHSAMNVGKQDMLYFFMKTFSFMPDIVARAVYNLYVGALRETEYPKLRSELGHAIGDAFLRCPEVFFGEKLSLHNSHVYYYNMVYHSATATHLDPWFGLTHFEDVQYVFGMPLRDRPPKKYSPADAEFSRHVMNIWVTFSKTGVPPMVEGDAWPLFDAKDHKVVSLDHNRTYTETLRQLERCRFWEALHKPNLQSELSDCL</sequence>
<comment type="caution">
    <text evidence="1">The sequence shown here is derived from an EMBL/GenBank/DDBJ whole genome shotgun (WGS) entry which is preliminary data.</text>
</comment>
<accession>A0ACB8CMH0</accession>
<organism evidence="1 2">
    <name type="scientific">Dermacentor silvarum</name>
    <name type="common">Tick</name>
    <dbReference type="NCBI Taxonomy" id="543639"/>
    <lineage>
        <taxon>Eukaryota</taxon>
        <taxon>Metazoa</taxon>
        <taxon>Ecdysozoa</taxon>
        <taxon>Arthropoda</taxon>
        <taxon>Chelicerata</taxon>
        <taxon>Arachnida</taxon>
        <taxon>Acari</taxon>
        <taxon>Parasitiformes</taxon>
        <taxon>Ixodida</taxon>
        <taxon>Ixodoidea</taxon>
        <taxon>Ixodidae</taxon>
        <taxon>Rhipicephalinae</taxon>
        <taxon>Dermacentor</taxon>
    </lineage>
</organism>
<proteinExistence type="predicted"/>
<gene>
    <name evidence="1" type="ORF">HPB49_020572</name>
</gene>
<evidence type="ECO:0000313" key="2">
    <source>
        <dbReference type="Proteomes" id="UP000821865"/>
    </source>
</evidence>
<protein>
    <submittedName>
        <fullName evidence="1">Uncharacterized protein</fullName>
    </submittedName>
</protein>
<name>A0ACB8CMH0_DERSI</name>